<keyword evidence="3" id="KW-1185">Reference proteome</keyword>
<organism evidence="2 3">
    <name type="scientific">Stephania yunnanensis</name>
    <dbReference type="NCBI Taxonomy" id="152371"/>
    <lineage>
        <taxon>Eukaryota</taxon>
        <taxon>Viridiplantae</taxon>
        <taxon>Streptophyta</taxon>
        <taxon>Embryophyta</taxon>
        <taxon>Tracheophyta</taxon>
        <taxon>Spermatophyta</taxon>
        <taxon>Magnoliopsida</taxon>
        <taxon>Ranunculales</taxon>
        <taxon>Menispermaceae</taxon>
        <taxon>Menispermoideae</taxon>
        <taxon>Cissampelideae</taxon>
        <taxon>Stephania</taxon>
    </lineage>
</organism>
<protein>
    <submittedName>
        <fullName evidence="2">Uncharacterized protein</fullName>
    </submittedName>
</protein>
<comment type="caution">
    <text evidence="2">The sequence shown here is derived from an EMBL/GenBank/DDBJ whole genome shotgun (WGS) entry which is preliminary data.</text>
</comment>
<name>A0AAP0EWX7_9MAGN</name>
<feature type="compositionally biased region" description="Basic and acidic residues" evidence="1">
    <location>
        <begin position="43"/>
        <end position="58"/>
    </location>
</feature>
<accession>A0AAP0EWX7</accession>
<dbReference type="AlphaFoldDB" id="A0AAP0EWX7"/>
<dbReference type="Proteomes" id="UP001420932">
    <property type="component" value="Unassembled WGS sequence"/>
</dbReference>
<reference evidence="2 3" key="1">
    <citation type="submission" date="2024-01" db="EMBL/GenBank/DDBJ databases">
        <title>Genome assemblies of Stephania.</title>
        <authorList>
            <person name="Yang L."/>
        </authorList>
    </citation>
    <scope>NUCLEOTIDE SEQUENCE [LARGE SCALE GENOMIC DNA]</scope>
    <source>
        <strain evidence="2">YNDBR</strain>
        <tissue evidence="2">Leaf</tissue>
    </source>
</reference>
<feature type="compositionally biased region" description="Basic and acidic residues" evidence="1">
    <location>
        <begin position="1"/>
        <end position="35"/>
    </location>
</feature>
<sequence length="66" mass="7497">MREQKGRGSEMEMEKGHMVQEGLERVGRNKGEGERATGNVCDRQSESRHRRQPSDVRSEGGTLRRG</sequence>
<proteinExistence type="predicted"/>
<evidence type="ECO:0000256" key="1">
    <source>
        <dbReference type="SAM" id="MobiDB-lite"/>
    </source>
</evidence>
<feature type="region of interest" description="Disordered" evidence="1">
    <location>
        <begin position="1"/>
        <end position="66"/>
    </location>
</feature>
<gene>
    <name evidence="2" type="ORF">Syun_025268</name>
</gene>
<evidence type="ECO:0000313" key="3">
    <source>
        <dbReference type="Proteomes" id="UP001420932"/>
    </source>
</evidence>
<evidence type="ECO:0000313" key="2">
    <source>
        <dbReference type="EMBL" id="KAK9098223.1"/>
    </source>
</evidence>
<dbReference type="EMBL" id="JBBNAF010000011">
    <property type="protein sequence ID" value="KAK9098223.1"/>
    <property type="molecule type" value="Genomic_DNA"/>
</dbReference>